<gene>
    <name evidence="8" type="ORF">FIE12Z_8720</name>
</gene>
<dbReference type="PANTHER" id="PTHR36206">
    <property type="entry name" value="ASPERCRYPTIN BIOSYNTHESIS CLUSTER-SPECIFIC TRANSCRIPTION REGULATOR ATNN-RELATED"/>
    <property type="match status" value="1"/>
</dbReference>
<evidence type="ECO:0008006" key="10">
    <source>
        <dbReference type="Google" id="ProtNLM"/>
    </source>
</evidence>
<evidence type="ECO:0000256" key="7">
    <source>
        <dbReference type="SAM" id="MobiDB-lite"/>
    </source>
</evidence>
<dbReference type="EMBL" id="PXXK01000275">
    <property type="protein sequence ID" value="RFN46994.1"/>
    <property type="molecule type" value="Genomic_DNA"/>
</dbReference>
<keyword evidence="4" id="KW-0238">DNA-binding</keyword>
<dbReference type="CDD" id="cd00067">
    <property type="entry name" value="GAL4"/>
    <property type="match status" value="1"/>
</dbReference>
<evidence type="ECO:0000256" key="2">
    <source>
        <dbReference type="ARBA" id="ARBA00022833"/>
    </source>
</evidence>
<organism evidence="8 9">
    <name type="scientific">Fusarium flagelliforme</name>
    <dbReference type="NCBI Taxonomy" id="2675880"/>
    <lineage>
        <taxon>Eukaryota</taxon>
        <taxon>Fungi</taxon>
        <taxon>Dikarya</taxon>
        <taxon>Ascomycota</taxon>
        <taxon>Pezizomycotina</taxon>
        <taxon>Sordariomycetes</taxon>
        <taxon>Hypocreomycetidae</taxon>
        <taxon>Hypocreales</taxon>
        <taxon>Nectriaceae</taxon>
        <taxon>Fusarium</taxon>
        <taxon>Fusarium incarnatum-equiseti species complex</taxon>
    </lineage>
</organism>
<keyword evidence="5" id="KW-0804">Transcription</keyword>
<dbReference type="AlphaFoldDB" id="A0A395MGG6"/>
<evidence type="ECO:0000256" key="4">
    <source>
        <dbReference type="ARBA" id="ARBA00023125"/>
    </source>
</evidence>
<evidence type="ECO:0000313" key="9">
    <source>
        <dbReference type="Proteomes" id="UP000265631"/>
    </source>
</evidence>
<evidence type="ECO:0000256" key="3">
    <source>
        <dbReference type="ARBA" id="ARBA00023015"/>
    </source>
</evidence>
<feature type="region of interest" description="Disordered" evidence="7">
    <location>
        <begin position="83"/>
        <end position="110"/>
    </location>
</feature>
<keyword evidence="6" id="KW-0539">Nucleus</keyword>
<dbReference type="GO" id="GO:0008270">
    <property type="term" value="F:zinc ion binding"/>
    <property type="evidence" value="ECO:0007669"/>
    <property type="project" value="InterPro"/>
</dbReference>
<proteinExistence type="predicted"/>
<keyword evidence="3" id="KW-0805">Transcription regulation</keyword>
<comment type="caution">
    <text evidence="8">The sequence shown here is derived from an EMBL/GenBank/DDBJ whole genome shotgun (WGS) entry which is preliminary data.</text>
</comment>
<dbReference type="PANTHER" id="PTHR36206:SF12">
    <property type="entry name" value="ASPERCRYPTIN BIOSYNTHESIS CLUSTER-SPECIFIC TRANSCRIPTION REGULATOR ATNN-RELATED"/>
    <property type="match status" value="1"/>
</dbReference>
<protein>
    <recommendedName>
        <fullName evidence="10">Zn(2)-C6 fungal-type domain-containing protein</fullName>
    </recommendedName>
</protein>
<dbReference type="InterPro" id="IPR052360">
    <property type="entry name" value="Transcr_Regulatory_Proteins"/>
</dbReference>
<keyword evidence="2" id="KW-0862">Zinc</keyword>
<evidence type="ECO:0000256" key="1">
    <source>
        <dbReference type="ARBA" id="ARBA00022723"/>
    </source>
</evidence>
<keyword evidence="1" id="KW-0479">Metal-binding</keyword>
<evidence type="ECO:0000313" key="8">
    <source>
        <dbReference type="EMBL" id="RFN46994.1"/>
    </source>
</evidence>
<dbReference type="GO" id="GO:0000981">
    <property type="term" value="F:DNA-binding transcription factor activity, RNA polymerase II-specific"/>
    <property type="evidence" value="ECO:0007669"/>
    <property type="project" value="InterPro"/>
</dbReference>
<evidence type="ECO:0000256" key="6">
    <source>
        <dbReference type="ARBA" id="ARBA00023242"/>
    </source>
</evidence>
<reference evidence="8 9" key="1">
    <citation type="journal article" date="2018" name="PLoS Pathog.">
        <title>Evolution of structural diversity of trichothecenes, a family of toxins produced by plant pathogenic and entomopathogenic fungi.</title>
        <authorList>
            <person name="Proctor R.H."/>
            <person name="McCormick S.P."/>
            <person name="Kim H.S."/>
            <person name="Cardoza R.E."/>
            <person name="Stanley A.M."/>
            <person name="Lindo L."/>
            <person name="Kelly A."/>
            <person name="Brown D.W."/>
            <person name="Lee T."/>
            <person name="Vaughan M.M."/>
            <person name="Alexander N.J."/>
            <person name="Busman M."/>
            <person name="Gutierrez S."/>
        </authorList>
    </citation>
    <scope>NUCLEOTIDE SEQUENCE [LARGE SCALE GENOMIC DNA]</scope>
    <source>
        <strain evidence="8 9">NRRL 13405</strain>
    </source>
</reference>
<sequence>MTVSLTGNFQANYSSPTKPLLALSSWDTGEKWGCTVGLSPRFVVLVDRAELTTLKRRRDVKLAVRCDEAKPACTRCTSTGRKCDGYTSPPSSTPSKSPSPQPYHRPNPAADLKLILPRQSPDELRSYRYFLEVTAPSLAGTFYSEFWLTEVPRVCLLDAAIWHAVVSLGSAHEDFAENGRGSRSLFALKQFNSSICCLTESRSPRHADQWRALVISAIFTHAGCNLLQELQGCGTGDAKTSQQHTKPESWISSVPISIAPVQSILMNLKLHANALDHGGIVDCPTLLSQNKTINAWRFYTAPSPSTILTQEHIRQTHRAAESLCSGLILFSQENAKHLLDLHTGKSGLDGLSMLAARQEMHTRCFNEISKALEMFQQEMTTPGGPKLEAHTILPVRLSHTTNRVLFIEDPAEHDLVKRQQGLPALFTSIVDLCEKIMNLDPTKTRGVSYTPQLFLVAHSGTELATRQRAVSLLRHPRLDGGWDSLISASVAEAIMDREREAAFQYLGIETAMQEDETDPMFRIYNFTFAFRGSREAQIVLRTWYEKLNEIPGQVRLIQW</sequence>
<accession>A0A395MGG6</accession>
<evidence type="ECO:0000256" key="5">
    <source>
        <dbReference type="ARBA" id="ARBA00023163"/>
    </source>
</evidence>
<keyword evidence="9" id="KW-1185">Reference proteome</keyword>
<name>A0A395MGG6_9HYPO</name>
<dbReference type="InterPro" id="IPR001138">
    <property type="entry name" value="Zn2Cys6_DnaBD"/>
</dbReference>
<dbReference type="GO" id="GO:0003677">
    <property type="term" value="F:DNA binding"/>
    <property type="evidence" value="ECO:0007669"/>
    <property type="project" value="UniProtKB-KW"/>
</dbReference>
<dbReference type="Proteomes" id="UP000265631">
    <property type="component" value="Unassembled WGS sequence"/>
</dbReference>